<sequence length="952" mass="108344">MIKKLNHAGALLTIIFVLIFASTIQATENAVTNKAKLTFQDVFHFKSAKAKVISEDGASLAFIAKPYRGETQGQVYNLTANQLITSVEHASDVEFNKQGNWAAFTVKASLLSIEKANKKQSKKLKKEMSLTLVKVADGTQYHYPNIADFKISNDGNWLAYRTISKESADNEENEESEDSASNEKKSGETEKNTDINADKKDKVYPLTLINLTDFTLSEIDSVLHYSFSASNQKLAYSNTTDKQQNNQISVKDLDDLSATPTVIASKAGLHTSRLVWHPKKDILAIASSNYQNTDLRRRPYTIELWHGKTQQLAKLANPHKNWFTDKTAKLLWSEQGERLYFQNSPAIAKKPKTLKVSAKEDLYNYATIRQDTDLSVWHPKDNYTKPREKVLWQKENKHKHYQAVYHLDAEKSVQLTSPELAKTSLHTERTHLLARDPSPYFHSENYLGSYSDFYAVDIDTGEKTLIQKNTLSYNKPSLSPDGNYAVYLLNNKLLLKNLASGKTTPLTVNNQHIFSDEQHDYPSPNEGYGYAGWISDNKSVLVYSKHDIWSFNVDTFKATQLTHGAKLNIRYRVKHFDAKKVGFNPQDKLYLTAHNLSNKETELAQLDLTSKTVTSLASEQAKFSYIAKAKSAKTILFSQEDYHTYPDIWVTQDNFASTSKVTQLNPQIEQFSWGQTPELIRYKGYNGEELQGTLIKPAGYQQGDKVPVIIYFYRYMSQRRYDFPKMVLNHRPNFPMFTSNGYAVFLPDIRFEIGKPGPSSTQTMINAAQKLIDLGIAHPDKIGLQGHSWAGYQSAFMITQTDIFKAVVSGAPVSNMTSAYGGIRLKSGKTRQFQYESGQSRIGKSLFEARDLYIENSPLFFADKVNTPILIMFGDKDDAVPWHEGVQYYLALRREGKDAIFLQYEGEPHHLKKFANQVDFSIRMKEYFDHYLMGKPKAKWMQEGEPYIDEDE</sequence>
<feature type="domain" description="Dipeptidylpeptidase IV N-terminal" evidence="5">
    <location>
        <begin position="450"/>
        <end position="547"/>
    </location>
</feature>
<organism evidence="6 7">
    <name type="scientific">Litorilituus sediminis</name>
    <dbReference type="NCBI Taxonomy" id="718192"/>
    <lineage>
        <taxon>Bacteria</taxon>
        <taxon>Pseudomonadati</taxon>
        <taxon>Pseudomonadota</taxon>
        <taxon>Gammaproteobacteria</taxon>
        <taxon>Alteromonadales</taxon>
        <taxon>Colwelliaceae</taxon>
        <taxon>Litorilituus</taxon>
    </lineage>
</organism>
<feature type="region of interest" description="Disordered" evidence="2">
    <location>
        <begin position="166"/>
        <end position="196"/>
    </location>
</feature>
<feature type="chain" id="PRO_5020899671" evidence="3">
    <location>
        <begin position="27"/>
        <end position="952"/>
    </location>
</feature>
<evidence type="ECO:0000313" key="7">
    <source>
        <dbReference type="Proteomes" id="UP000290244"/>
    </source>
</evidence>
<dbReference type="PANTHER" id="PTHR42776">
    <property type="entry name" value="SERINE PEPTIDASE S9 FAMILY MEMBER"/>
    <property type="match status" value="1"/>
</dbReference>
<evidence type="ECO:0000256" key="3">
    <source>
        <dbReference type="SAM" id="SignalP"/>
    </source>
</evidence>
<dbReference type="GO" id="GO:0004252">
    <property type="term" value="F:serine-type endopeptidase activity"/>
    <property type="evidence" value="ECO:0007669"/>
    <property type="project" value="TreeGrafter"/>
</dbReference>
<keyword evidence="1" id="KW-0378">Hydrolase</keyword>
<dbReference type="InterPro" id="IPR002469">
    <property type="entry name" value="Peptidase_S9B_N"/>
</dbReference>
<evidence type="ECO:0000259" key="4">
    <source>
        <dbReference type="Pfam" id="PF00326"/>
    </source>
</evidence>
<dbReference type="KEGG" id="lsd:EMK97_04895"/>
<evidence type="ECO:0000259" key="5">
    <source>
        <dbReference type="Pfam" id="PF00930"/>
    </source>
</evidence>
<dbReference type="Pfam" id="PF00930">
    <property type="entry name" value="DPPIV_N"/>
    <property type="match status" value="1"/>
</dbReference>
<dbReference type="Gene3D" id="3.40.50.1820">
    <property type="entry name" value="alpha/beta hydrolase"/>
    <property type="match status" value="1"/>
</dbReference>
<dbReference type="SUPFAM" id="SSF53474">
    <property type="entry name" value="alpha/beta-Hydrolases"/>
    <property type="match status" value="1"/>
</dbReference>
<evidence type="ECO:0000256" key="2">
    <source>
        <dbReference type="SAM" id="MobiDB-lite"/>
    </source>
</evidence>
<dbReference type="RefSeq" id="WP_130599950.1">
    <property type="nucleotide sequence ID" value="NZ_CP034759.1"/>
</dbReference>
<reference evidence="6 7" key="1">
    <citation type="submission" date="2018-12" db="EMBL/GenBank/DDBJ databases">
        <title>Complete genome of Litorilituus sediminis.</title>
        <authorList>
            <person name="Liu A."/>
            <person name="Rong J."/>
        </authorList>
    </citation>
    <scope>NUCLEOTIDE SEQUENCE [LARGE SCALE GENOMIC DNA]</scope>
    <source>
        <strain evidence="6 7">JCM 17549</strain>
    </source>
</reference>
<name>A0A4P6P1R7_9GAMM</name>
<feature type="domain" description="Peptidase S9 prolyl oligopeptidase catalytic" evidence="4">
    <location>
        <begin position="759"/>
        <end position="932"/>
    </location>
</feature>
<dbReference type="Proteomes" id="UP000290244">
    <property type="component" value="Chromosome"/>
</dbReference>
<proteinExistence type="predicted"/>
<dbReference type="InterPro" id="IPR011042">
    <property type="entry name" value="6-blade_b-propeller_TolB-like"/>
</dbReference>
<feature type="compositionally biased region" description="Acidic residues" evidence="2">
    <location>
        <begin position="169"/>
        <end position="180"/>
    </location>
</feature>
<protein>
    <submittedName>
        <fullName evidence="6">S9 family peptidase</fullName>
    </submittedName>
</protein>
<keyword evidence="7" id="KW-1185">Reference proteome</keyword>
<gene>
    <name evidence="6" type="ORF">EMK97_04895</name>
</gene>
<evidence type="ECO:0000313" key="6">
    <source>
        <dbReference type="EMBL" id="QBG35101.1"/>
    </source>
</evidence>
<feature type="compositionally biased region" description="Basic and acidic residues" evidence="2">
    <location>
        <begin position="181"/>
        <end position="196"/>
    </location>
</feature>
<dbReference type="InterPro" id="IPR029058">
    <property type="entry name" value="AB_hydrolase_fold"/>
</dbReference>
<dbReference type="EMBL" id="CP034759">
    <property type="protein sequence ID" value="QBG35101.1"/>
    <property type="molecule type" value="Genomic_DNA"/>
</dbReference>
<evidence type="ECO:0000256" key="1">
    <source>
        <dbReference type="ARBA" id="ARBA00022801"/>
    </source>
</evidence>
<dbReference type="InterPro" id="IPR001375">
    <property type="entry name" value="Peptidase_S9_cat"/>
</dbReference>
<feature type="signal peptide" evidence="3">
    <location>
        <begin position="1"/>
        <end position="26"/>
    </location>
</feature>
<dbReference type="GO" id="GO:0006508">
    <property type="term" value="P:proteolysis"/>
    <property type="evidence" value="ECO:0007669"/>
    <property type="project" value="InterPro"/>
</dbReference>
<dbReference type="PANTHER" id="PTHR42776:SF4">
    <property type="entry name" value="ACYLAMINO-ACID-RELEASING ENZYME"/>
    <property type="match status" value="1"/>
</dbReference>
<accession>A0A4P6P1R7</accession>
<dbReference type="Pfam" id="PF00326">
    <property type="entry name" value="Peptidase_S9"/>
    <property type="match status" value="1"/>
</dbReference>
<dbReference type="OrthoDB" id="6388416at2"/>
<dbReference type="AlphaFoldDB" id="A0A4P6P1R7"/>
<dbReference type="Gene3D" id="2.120.10.30">
    <property type="entry name" value="TolB, C-terminal domain"/>
    <property type="match status" value="1"/>
</dbReference>
<dbReference type="SUPFAM" id="SSF82171">
    <property type="entry name" value="DPP6 N-terminal domain-like"/>
    <property type="match status" value="1"/>
</dbReference>
<keyword evidence="3" id="KW-0732">Signal</keyword>